<name>A0A165D3B2_EXIGL</name>
<dbReference type="EMBL" id="KV426258">
    <property type="protein sequence ID" value="KZV83688.1"/>
    <property type="molecule type" value="Genomic_DNA"/>
</dbReference>
<evidence type="ECO:0000313" key="3">
    <source>
        <dbReference type="Proteomes" id="UP000077266"/>
    </source>
</evidence>
<gene>
    <name evidence="2" type="ORF">EXIGLDRAFT_777293</name>
</gene>
<evidence type="ECO:0000256" key="1">
    <source>
        <dbReference type="SAM" id="MobiDB-lite"/>
    </source>
</evidence>
<organism evidence="2 3">
    <name type="scientific">Exidia glandulosa HHB12029</name>
    <dbReference type="NCBI Taxonomy" id="1314781"/>
    <lineage>
        <taxon>Eukaryota</taxon>
        <taxon>Fungi</taxon>
        <taxon>Dikarya</taxon>
        <taxon>Basidiomycota</taxon>
        <taxon>Agaricomycotina</taxon>
        <taxon>Agaricomycetes</taxon>
        <taxon>Auriculariales</taxon>
        <taxon>Exidiaceae</taxon>
        <taxon>Exidia</taxon>
    </lineage>
</organism>
<sequence>MSSQQAPKSVNSSRSDLDGSEGHTTVDRKFGGDKPHDFPRLGKHDFLEEDRFGELDRHDSIPAESRDLGHIGPIVREVGDKVKDAAHKVGDKLACGPCAGDSVQKRLD</sequence>
<feature type="compositionally biased region" description="Basic and acidic residues" evidence="1">
    <location>
        <begin position="15"/>
        <end position="47"/>
    </location>
</feature>
<feature type="region of interest" description="Disordered" evidence="1">
    <location>
        <begin position="1"/>
        <end position="47"/>
    </location>
</feature>
<accession>A0A165D3B2</accession>
<dbReference type="AlphaFoldDB" id="A0A165D3B2"/>
<reference evidence="2 3" key="1">
    <citation type="journal article" date="2016" name="Mol. Biol. Evol.">
        <title>Comparative Genomics of Early-Diverging Mushroom-Forming Fungi Provides Insights into the Origins of Lignocellulose Decay Capabilities.</title>
        <authorList>
            <person name="Nagy L.G."/>
            <person name="Riley R."/>
            <person name="Tritt A."/>
            <person name="Adam C."/>
            <person name="Daum C."/>
            <person name="Floudas D."/>
            <person name="Sun H."/>
            <person name="Yadav J.S."/>
            <person name="Pangilinan J."/>
            <person name="Larsson K.H."/>
            <person name="Matsuura K."/>
            <person name="Barry K."/>
            <person name="Labutti K."/>
            <person name="Kuo R."/>
            <person name="Ohm R.A."/>
            <person name="Bhattacharya S.S."/>
            <person name="Shirouzu T."/>
            <person name="Yoshinaga Y."/>
            <person name="Martin F.M."/>
            <person name="Grigoriev I.V."/>
            <person name="Hibbett D.S."/>
        </authorList>
    </citation>
    <scope>NUCLEOTIDE SEQUENCE [LARGE SCALE GENOMIC DNA]</scope>
    <source>
        <strain evidence="2 3">HHB12029</strain>
    </source>
</reference>
<keyword evidence="3" id="KW-1185">Reference proteome</keyword>
<evidence type="ECO:0000313" key="2">
    <source>
        <dbReference type="EMBL" id="KZV83688.1"/>
    </source>
</evidence>
<proteinExistence type="predicted"/>
<dbReference type="Proteomes" id="UP000077266">
    <property type="component" value="Unassembled WGS sequence"/>
</dbReference>
<protein>
    <submittedName>
        <fullName evidence="2">Uncharacterized protein</fullName>
    </submittedName>
</protein>
<feature type="compositionally biased region" description="Polar residues" evidence="1">
    <location>
        <begin position="1"/>
        <end position="14"/>
    </location>
</feature>
<dbReference type="InParanoid" id="A0A165D3B2"/>